<dbReference type="STRING" id="51511.ENSCSAVP00000014404"/>
<name>H2Z9Y9_CIOSA</name>
<reference evidence="5" key="1">
    <citation type="submission" date="2003-08" db="EMBL/GenBank/DDBJ databases">
        <authorList>
            <person name="Birren B."/>
            <person name="Nusbaum C."/>
            <person name="Abebe A."/>
            <person name="Abouelleil A."/>
            <person name="Adekoya E."/>
            <person name="Ait-zahra M."/>
            <person name="Allen N."/>
            <person name="Allen T."/>
            <person name="An P."/>
            <person name="Anderson M."/>
            <person name="Anderson S."/>
            <person name="Arachchi H."/>
            <person name="Armbruster J."/>
            <person name="Bachantsang P."/>
            <person name="Baldwin J."/>
            <person name="Barry A."/>
            <person name="Bayul T."/>
            <person name="Blitshsteyn B."/>
            <person name="Bloom T."/>
            <person name="Blye J."/>
            <person name="Boguslavskiy L."/>
            <person name="Borowsky M."/>
            <person name="Boukhgalter B."/>
            <person name="Brunache A."/>
            <person name="Butler J."/>
            <person name="Calixte N."/>
            <person name="Calvo S."/>
            <person name="Camarata J."/>
            <person name="Campo K."/>
            <person name="Chang J."/>
            <person name="Cheshatsang Y."/>
            <person name="Citroen M."/>
            <person name="Collymore A."/>
            <person name="Considine T."/>
            <person name="Cook A."/>
            <person name="Cooke P."/>
            <person name="Corum B."/>
            <person name="Cuomo C."/>
            <person name="David R."/>
            <person name="Dawoe T."/>
            <person name="Degray S."/>
            <person name="Dodge S."/>
            <person name="Dooley K."/>
            <person name="Dorje P."/>
            <person name="Dorjee K."/>
            <person name="Dorris L."/>
            <person name="Duffey N."/>
            <person name="Dupes A."/>
            <person name="Elkins T."/>
            <person name="Engels R."/>
            <person name="Erickson J."/>
            <person name="Farina A."/>
            <person name="Faro S."/>
            <person name="Ferreira P."/>
            <person name="Fischer H."/>
            <person name="Fitzgerald M."/>
            <person name="Foley K."/>
            <person name="Gage D."/>
            <person name="Galagan J."/>
            <person name="Gearin G."/>
            <person name="Gnerre S."/>
            <person name="Gnirke A."/>
            <person name="Goyette A."/>
            <person name="Graham J."/>
            <person name="Grandbois E."/>
            <person name="Gyaltsen K."/>
            <person name="Hafez N."/>
            <person name="Hagopian D."/>
            <person name="Hagos B."/>
            <person name="Hall J."/>
            <person name="Hatcher B."/>
            <person name="Heller A."/>
            <person name="Higgins H."/>
            <person name="Honan T."/>
            <person name="Horn A."/>
            <person name="Houde N."/>
            <person name="Hughes L."/>
            <person name="Hulme W."/>
            <person name="Husby E."/>
            <person name="Iliev I."/>
            <person name="Jaffe D."/>
            <person name="Jones C."/>
            <person name="Kamal M."/>
            <person name="Kamat A."/>
            <person name="Kamvysselis M."/>
            <person name="Karlsson E."/>
            <person name="Kells C."/>
            <person name="Kieu A."/>
            <person name="Kisner P."/>
            <person name="Kodira C."/>
            <person name="Kulbokas E."/>
            <person name="Labutti K."/>
            <person name="Lama D."/>
            <person name="Landers T."/>
            <person name="Leger J."/>
            <person name="Levine S."/>
            <person name="Lewis D."/>
            <person name="Lewis T."/>
            <person name="Lindblad-toh K."/>
            <person name="Liu X."/>
            <person name="Lokyitsang T."/>
            <person name="Lokyitsang Y."/>
            <person name="Lucien O."/>
            <person name="Lui A."/>
            <person name="Ma L.J."/>
            <person name="Mabbitt R."/>
            <person name="Macdonald J."/>
            <person name="Maclean C."/>
            <person name="Major J."/>
            <person name="Manning J."/>
            <person name="Marabella R."/>
            <person name="Maru K."/>
            <person name="Matthews C."/>
            <person name="Mauceli E."/>
            <person name="Mccarthy M."/>
            <person name="Mcdonough S."/>
            <person name="Mcghee T."/>
            <person name="Meldrim J."/>
            <person name="Meneus L."/>
            <person name="Mesirov J."/>
            <person name="Mihalev A."/>
            <person name="Mihova T."/>
            <person name="Mikkelsen T."/>
            <person name="Mlenga V."/>
            <person name="Moru K."/>
            <person name="Mozes J."/>
            <person name="Mulrain L."/>
            <person name="Munson G."/>
            <person name="Naylor J."/>
            <person name="Newes C."/>
            <person name="Nguyen C."/>
            <person name="Nguyen N."/>
            <person name="Nguyen T."/>
            <person name="Nicol R."/>
            <person name="Nielsen C."/>
            <person name="Nizzari M."/>
            <person name="Norbu C."/>
            <person name="Norbu N."/>
            <person name="O'donnell P."/>
            <person name="Okoawo O."/>
            <person name="O'leary S."/>
            <person name="Omotosho B."/>
            <person name="O'neill K."/>
            <person name="Osman S."/>
            <person name="Parker S."/>
            <person name="Perrin D."/>
            <person name="Phunkhang P."/>
            <person name="Piqani B."/>
            <person name="Purcell S."/>
            <person name="Rachupka T."/>
            <person name="Ramasamy U."/>
            <person name="Rameau R."/>
            <person name="Ray V."/>
            <person name="Raymond C."/>
            <person name="Retta R."/>
            <person name="Richardson S."/>
            <person name="Rise C."/>
            <person name="Rodriguez J."/>
            <person name="Rogers J."/>
            <person name="Rogov P."/>
            <person name="Rutman M."/>
            <person name="Schupbach R."/>
            <person name="Seaman C."/>
            <person name="Settipalli S."/>
            <person name="Sharpe T."/>
            <person name="Sheridan J."/>
            <person name="Sherpa N."/>
            <person name="Shi J."/>
            <person name="Smirnov S."/>
            <person name="Smith C."/>
            <person name="Sougnez C."/>
            <person name="Spencer B."/>
            <person name="Stalker J."/>
            <person name="Stange-thomann N."/>
            <person name="Stavropoulos S."/>
            <person name="Stetson K."/>
            <person name="Stone C."/>
            <person name="Stone S."/>
            <person name="Stubbs M."/>
            <person name="Talamas J."/>
            <person name="Tchuinga P."/>
            <person name="Tenzing P."/>
            <person name="Tesfaye S."/>
            <person name="Theodore J."/>
            <person name="Thoulutsang Y."/>
            <person name="Topham K."/>
            <person name="Towey S."/>
            <person name="Tsamla T."/>
            <person name="Tsomo N."/>
            <person name="Vallee D."/>
            <person name="Vassiliev H."/>
            <person name="Venkataraman V."/>
            <person name="Vinson J."/>
            <person name="Vo A."/>
            <person name="Wade C."/>
            <person name="Wang S."/>
            <person name="Wangchuk T."/>
            <person name="Wangdi T."/>
            <person name="Whittaker C."/>
            <person name="Wilkinson J."/>
            <person name="Wu Y."/>
            <person name="Wyman D."/>
            <person name="Yadav S."/>
            <person name="Yang S."/>
            <person name="Yang X."/>
            <person name="Yeager S."/>
            <person name="Yee E."/>
            <person name="Young G."/>
            <person name="Zainoun J."/>
            <person name="Zembeck L."/>
            <person name="Zimmer A."/>
            <person name="Zody M."/>
            <person name="Lander E."/>
        </authorList>
    </citation>
    <scope>NUCLEOTIDE SEQUENCE [LARGE SCALE GENOMIC DNA]</scope>
</reference>
<dbReference type="InParanoid" id="H2Z9Y9"/>
<accession>H2Z9Y9</accession>
<evidence type="ECO:0000259" key="3">
    <source>
        <dbReference type="Pfam" id="PF12736"/>
    </source>
</evidence>
<feature type="domain" description="CABIT" evidence="3">
    <location>
        <begin position="31"/>
        <end position="269"/>
    </location>
</feature>
<feature type="compositionally biased region" description="Polar residues" evidence="2">
    <location>
        <begin position="350"/>
        <end position="360"/>
    </location>
</feature>
<dbReference type="PANTHER" id="PTHR14454:SF12">
    <property type="entry name" value="GRB2-ASSOCIATED AND REGULATOR OF MAPK PROTEIN 2-LIKE"/>
    <property type="match status" value="1"/>
</dbReference>
<dbReference type="eggNOG" id="ENOG502QRDN">
    <property type="taxonomic scope" value="Eukaryota"/>
</dbReference>
<sequence>MDSRDDISATRSLLWSNERATLDEVEEKYGFPQIVKMTSETSKIYELPDEEPILIYGRRNLTRTIAHTIEEGDYVMGKQLDISNEFSGSFKLSTDFGRNEVPLKTFSSIQEVAAFFPSKIYVQELLTIKNEDASGKPSTTVLLKGDELTVLNRITMPLPSAKLPIRFGRSKQFSTQIVPGLSCHSTRLNTNISLPLTCKGSFATRTPIEVNAFERTREMPLEQLIESVNFPITVKVATNRSRSPKDDFLLRSGMHLKLIGVEDHNIMVGVAPFNRIIELSPSSWDYYLPSALTQPQENELDLNQYKTYLQNAYMASKIQGSATNVDDYCKSVRFHINRSKRPTKPKPWNKNVNLRSPSQRSSRKVRPAISAIQLLSNQPENHTRTTQGRKQAHRALPMPNTSPSAAGPDCPPLPPRNKATDYSQPPRIPPKTRSSNIFTEPLPLDMPTRAAPVPNLHGNNYTTMQFKASNTCTERT</sequence>
<keyword evidence="1" id="KW-0597">Phosphoprotein</keyword>
<dbReference type="Proteomes" id="UP000007875">
    <property type="component" value="Unassembled WGS sequence"/>
</dbReference>
<protein>
    <recommendedName>
        <fullName evidence="3">CABIT domain-containing protein</fullName>
    </recommendedName>
</protein>
<dbReference type="InterPro" id="IPR025946">
    <property type="entry name" value="CABIT_dom"/>
</dbReference>
<dbReference type="HOGENOM" id="CLU_573579_0_0_1"/>
<organism evidence="4 5">
    <name type="scientific">Ciona savignyi</name>
    <name type="common">Pacific transparent sea squirt</name>
    <dbReference type="NCBI Taxonomy" id="51511"/>
    <lineage>
        <taxon>Eukaryota</taxon>
        <taxon>Metazoa</taxon>
        <taxon>Chordata</taxon>
        <taxon>Tunicata</taxon>
        <taxon>Ascidiacea</taxon>
        <taxon>Phlebobranchia</taxon>
        <taxon>Cionidae</taxon>
        <taxon>Ciona</taxon>
    </lineage>
</organism>
<evidence type="ECO:0000256" key="2">
    <source>
        <dbReference type="SAM" id="MobiDB-lite"/>
    </source>
</evidence>
<dbReference type="Pfam" id="PF12736">
    <property type="entry name" value="CABIT"/>
    <property type="match status" value="1"/>
</dbReference>
<evidence type="ECO:0000256" key="1">
    <source>
        <dbReference type="ARBA" id="ARBA00022553"/>
    </source>
</evidence>
<reference evidence="4" key="3">
    <citation type="submission" date="2025-09" db="UniProtKB">
        <authorList>
            <consortium name="Ensembl"/>
        </authorList>
    </citation>
    <scope>IDENTIFICATION</scope>
</reference>
<feature type="region of interest" description="Disordered" evidence="2">
    <location>
        <begin position="336"/>
        <end position="444"/>
    </location>
</feature>
<feature type="compositionally biased region" description="Polar residues" evidence="2">
    <location>
        <begin position="373"/>
        <end position="389"/>
    </location>
</feature>
<evidence type="ECO:0000313" key="4">
    <source>
        <dbReference type="Ensembl" id="ENSCSAVP00000014404.1"/>
    </source>
</evidence>
<evidence type="ECO:0000313" key="5">
    <source>
        <dbReference type="Proteomes" id="UP000007875"/>
    </source>
</evidence>
<dbReference type="GeneTree" id="ENSGT00530000063834"/>
<dbReference type="InterPro" id="IPR052281">
    <property type="entry name" value="GAREM"/>
</dbReference>
<dbReference type="AlphaFoldDB" id="H2Z9Y9"/>
<reference evidence="4" key="2">
    <citation type="submission" date="2025-08" db="UniProtKB">
        <authorList>
            <consortium name="Ensembl"/>
        </authorList>
    </citation>
    <scope>IDENTIFICATION</scope>
</reference>
<dbReference type="PANTHER" id="PTHR14454">
    <property type="entry name" value="GRB2-ASSOCIATED AND REGULATOR OF MAPK PROTEIN FAMILY MEMBER"/>
    <property type="match status" value="1"/>
</dbReference>
<keyword evidence="5" id="KW-1185">Reference proteome</keyword>
<dbReference type="OMA" id="FRIADHA"/>
<proteinExistence type="predicted"/>
<dbReference type="Ensembl" id="ENSCSAVT00000014569.1">
    <property type="protein sequence ID" value="ENSCSAVP00000014404.1"/>
    <property type="gene ID" value="ENSCSAVG00000008433.1"/>
</dbReference>